<gene>
    <name evidence="1" type="ORF">CC78DRAFT_607690</name>
</gene>
<reference evidence="2" key="1">
    <citation type="journal article" date="2020" name="Stud. Mycol.">
        <title>101 Dothideomycetes genomes: A test case for predicting lifestyles and emergence of pathogens.</title>
        <authorList>
            <person name="Haridas S."/>
            <person name="Albert R."/>
            <person name="Binder M."/>
            <person name="Bloem J."/>
            <person name="LaButti K."/>
            <person name="Salamov A."/>
            <person name="Andreopoulos B."/>
            <person name="Baker S."/>
            <person name="Barry K."/>
            <person name="Bills G."/>
            <person name="Bluhm B."/>
            <person name="Cannon C."/>
            <person name="Castanera R."/>
            <person name="Culley D."/>
            <person name="Daum C."/>
            <person name="Ezra D."/>
            <person name="Gonzalez J."/>
            <person name="Henrissat B."/>
            <person name="Kuo A."/>
            <person name="Liang C."/>
            <person name="Lipzen A."/>
            <person name="Lutzoni F."/>
            <person name="Magnuson J."/>
            <person name="Mondo S."/>
            <person name="Nolan M."/>
            <person name="Ohm R."/>
            <person name="Pangilinan J."/>
            <person name="Park H.-J."/>
            <person name="Ramirez L."/>
            <person name="Alfaro M."/>
            <person name="Sun H."/>
            <person name="Tritt A."/>
            <person name="Yoshinaga Y."/>
            <person name="Zwiers L.-H."/>
            <person name="Turgeon B."/>
            <person name="Goodwin S."/>
            <person name="Spatafora J."/>
            <person name="Crous P."/>
            <person name="Grigoriev I."/>
        </authorList>
    </citation>
    <scope>NUCLEOTIDE SEQUENCE [LARGE SCALE GENOMIC DNA]</scope>
    <source>
        <strain evidence="2">CBS 304.66</strain>
    </source>
</reference>
<evidence type="ECO:0000313" key="2">
    <source>
        <dbReference type="Proteomes" id="UP000800093"/>
    </source>
</evidence>
<evidence type="ECO:0000313" key="1">
    <source>
        <dbReference type="EMBL" id="KAF2261487.1"/>
    </source>
</evidence>
<comment type="caution">
    <text evidence="1">The sequence shown here is derived from an EMBL/GenBank/DDBJ whole genome shotgun (WGS) entry which is preliminary data.</text>
</comment>
<dbReference type="EMBL" id="ML986656">
    <property type="protein sequence ID" value="KAF2261487.1"/>
    <property type="molecule type" value="Genomic_DNA"/>
</dbReference>
<protein>
    <submittedName>
        <fullName evidence="1">Uncharacterized protein</fullName>
    </submittedName>
</protein>
<proteinExistence type="predicted"/>
<dbReference type="AlphaFoldDB" id="A0A9P4K2N6"/>
<accession>A0A9P4K2N6</accession>
<name>A0A9P4K2N6_9PLEO</name>
<keyword evidence="2" id="KW-1185">Reference proteome</keyword>
<dbReference type="Proteomes" id="UP000800093">
    <property type="component" value="Unassembled WGS sequence"/>
</dbReference>
<organism evidence="1 2">
    <name type="scientific">Lojkania enalia</name>
    <dbReference type="NCBI Taxonomy" id="147567"/>
    <lineage>
        <taxon>Eukaryota</taxon>
        <taxon>Fungi</taxon>
        <taxon>Dikarya</taxon>
        <taxon>Ascomycota</taxon>
        <taxon>Pezizomycotina</taxon>
        <taxon>Dothideomycetes</taxon>
        <taxon>Pleosporomycetidae</taxon>
        <taxon>Pleosporales</taxon>
        <taxon>Pleosporales incertae sedis</taxon>
        <taxon>Lojkania</taxon>
    </lineage>
</organism>
<sequence length="227" mass="25392">MAAVISNFGALPHFTPAPAPTTNYNTLPSLRQASEEFKKLDAIKSVVGPIRDLFLKHKVNKQFGIVLLHKHFPIQPTKRLVDYRNISSPWDVSHDTQAVTTKYNGFIVPRSFRFLEEKLVPFEFEFSDLNSPSEIDGAFSAKLSSLLNQLGLDHVLGLRTLDTHDSELTVEVTEGNANIMIKRGIVSDDELIQAVWIFGKDEDDACHCKEFCRVLGGEHVESNHSCG</sequence>
<dbReference type="OrthoDB" id="2322999at2759"/>